<dbReference type="EMBL" id="JABFTP020000062">
    <property type="protein sequence ID" value="KAL3273268.1"/>
    <property type="molecule type" value="Genomic_DNA"/>
</dbReference>
<comment type="caution">
    <text evidence="1">The sequence shown here is derived from an EMBL/GenBank/DDBJ whole genome shotgun (WGS) entry which is preliminary data.</text>
</comment>
<dbReference type="PANTHER" id="PTHR21398:SF7">
    <property type="entry name" value="LP19941P"/>
    <property type="match status" value="1"/>
</dbReference>
<evidence type="ECO:0000313" key="2">
    <source>
        <dbReference type="Proteomes" id="UP001516400"/>
    </source>
</evidence>
<reference evidence="1 2" key="1">
    <citation type="journal article" date="2021" name="BMC Biol.">
        <title>Horizontally acquired antibacterial genes associated with adaptive radiation of ladybird beetles.</title>
        <authorList>
            <person name="Li H.S."/>
            <person name="Tang X.F."/>
            <person name="Huang Y.H."/>
            <person name="Xu Z.Y."/>
            <person name="Chen M.L."/>
            <person name="Du X.Y."/>
            <person name="Qiu B.Y."/>
            <person name="Chen P.T."/>
            <person name="Zhang W."/>
            <person name="Slipinski A."/>
            <person name="Escalona H.E."/>
            <person name="Waterhouse R.M."/>
            <person name="Zwick A."/>
            <person name="Pang H."/>
        </authorList>
    </citation>
    <scope>NUCLEOTIDE SEQUENCE [LARGE SCALE GENOMIC DNA]</scope>
    <source>
        <strain evidence="1">SYSU2018</strain>
    </source>
</reference>
<proteinExistence type="predicted"/>
<dbReference type="InterPro" id="IPR006631">
    <property type="entry name" value="DM4_12"/>
</dbReference>
<sequence>MTAQMDVTPGSIFTEAMNWGINYPLEIKEMKDTTESDDAIVRRERRSLFTKIEKILYNMGYHGRHCILRALCEFSSMFMRPEESTESQLLKVFFEYSPKFLDEFESMEDIIYHDAQKKGRNLDLQGCFEEFPRCHFSLINVLLGNNNPQEIIKFL</sequence>
<dbReference type="SMART" id="SM00718">
    <property type="entry name" value="DM4_12"/>
    <property type="match status" value="1"/>
</dbReference>
<dbReference type="AlphaFoldDB" id="A0ABD2N3I0"/>
<dbReference type="Proteomes" id="UP001516400">
    <property type="component" value="Unassembled WGS sequence"/>
</dbReference>
<dbReference type="Pfam" id="PF07841">
    <property type="entry name" value="DM4_12"/>
    <property type="match status" value="1"/>
</dbReference>
<gene>
    <name evidence="1" type="ORF">HHI36_014722</name>
</gene>
<protein>
    <submittedName>
        <fullName evidence="1">Uncharacterized protein</fullName>
    </submittedName>
</protein>
<keyword evidence="2" id="KW-1185">Reference proteome</keyword>
<name>A0ABD2N3I0_9CUCU</name>
<accession>A0ABD2N3I0</accession>
<dbReference type="PANTHER" id="PTHR21398">
    <property type="entry name" value="AGAP007094-PA"/>
    <property type="match status" value="1"/>
</dbReference>
<evidence type="ECO:0000313" key="1">
    <source>
        <dbReference type="EMBL" id="KAL3273268.1"/>
    </source>
</evidence>
<organism evidence="1 2">
    <name type="scientific">Cryptolaemus montrouzieri</name>
    <dbReference type="NCBI Taxonomy" id="559131"/>
    <lineage>
        <taxon>Eukaryota</taxon>
        <taxon>Metazoa</taxon>
        <taxon>Ecdysozoa</taxon>
        <taxon>Arthropoda</taxon>
        <taxon>Hexapoda</taxon>
        <taxon>Insecta</taxon>
        <taxon>Pterygota</taxon>
        <taxon>Neoptera</taxon>
        <taxon>Endopterygota</taxon>
        <taxon>Coleoptera</taxon>
        <taxon>Polyphaga</taxon>
        <taxon>Cucujiformia</taxon>
        <taxon>Coccinelloidea</taxon>
        <taxon>Coccinellidae</taxon>
        <taxon>Scymninae</taxon>
        <taxon>Scymnini</taxon>
        <taxon>Cryptolaemus</taxon>
    </lineage>
</organism>